<sequence length="216" mass="25532">MNQTINTLFNKILQLSSGVLLMGGDLKCIIQQSMDRQPASKTLLSRMSGMLKYQSLEIGLYIWRSKFAKGRDFLYYSSRHTSCSRTDYFFTSKTGPVMDWQPVKGCTPPPAHRLLEIGTRLLHLFQMLPIEMRPWDIYLHMFHDNNFETVDQLQTNFHLPTTDFYRYLQLRTYLTTHKEWEKLLKLTPIEMLLIKIQIGNGVRKVISKTYMIYFWS</sequence>
<proteinExistence type="predicted"/>
<dbReference type="Gene3D" id="3.60.10.10">
    <property type="entry name" value="Endonuclease/exonuclease/phosphatase"/>
    <property type="match status" value="1"/>
</dbReference>
<name>A0ABU7AHF6_9TELE</name>
<evidence type="ECO:0000313" key="1">
    <source>
        <dbReference type="EMBL" id="MED6237632.1"/>
    </source>
</evidence>
<keyword evidence="2" id="KW-1185">Reference proteome</keyword>
<accession>A0ABU7AHF6</accession>
<protein>
    <submittedName>
        <fullName evidence="1">Uncharacterized protein</fullName>
    </submittedName>
</protein>
<gene>
    <name evidence="1" type="ORF">ATANTOWER_029692</name>
</gene>
<dbReference type="InterPro" id="IPR036691">
    <property type="entry name" value="Endo/exonu/phosph_ase_sf"/>
</dbReference>
<dbReference type="EMBL" id="JAHUTI010017592">
    <property type="protein sequence ID" value="MED6237632.1"/>
    <property type="molecule type" value="Genomic_DNA"/>
</dbReference>
<organism evidence="1 2">
    <name type="scientific">Ataeniobius toweri</name>
    <dbReference type="NCBI Taxonomy" id="208326"/>
    <lineage>
        <taxon>Eukaryota</taxon>
        <taxon>Metazoa</taxon>
        <taxon>Chordata</taxon>
        <taxon>Craniata</taxon>
        <taxon>Vertebrata</taxon>
        <taxon>Euteleostomi</taxon>
        <taxon>Actinopterygii</taxon>
        <taxon>Neopterygii</taxon>
        <taxon>Teleostei</taxon>
        <taxon>Neoteleostei</taxon>
        <taxon>Acanthomorphata</taxon>
        <taxon>Ovalentaria</taxon>
        <taxon>Atherinomorphae</taxon>
        <taxon>Cyprinodontiformes</taxon>
        <taxon>Goodeidae</taxon>
        <taxon>Ataeniobius</taxon>
    </lineage>
</organism>
<reference evidence="1 2" key="1">
    <citation type="submission" date="2021-07" db="EMBL/GenBank/DDBJ databases">
        <authorList>
            <person name="Palmer J.M."/>
        </authorList>
    </citation>
    <scope>NUCLEOTIDE SEQUENCE [LARGE SCALE GENOMIC DNA]</scope>
    <source>
        <strain evidence="1 2">AT_MEX2019</strain>
        <tissue evidence="1">Muscle</tissue>
    </source>
</reference>
<dbReference type="Proteomes" id="UP001345963">
    <property type="component" value="Unassembled WGS sequence"/>
</dbReference>
<comment type="caution">
    <text evidence="1">The sequence shown here is derived from an EMBL/GenBank/DDBJ whole genome shotgun (WGS) entry which is preliminary data.</text>
</comment>
<evidence type="ECO:0000313" key="2">
    <source>
        <dbReference type="Proteomes" id="UP001345963"/>
    </source>
</evidence>